<evidence type="ECO:0000256" key="1">
    <source>
        <dbReference type="SAM" id="MobiDB-lite"/>
    </source>
</evidence>
<sequence>MASGASSASGIGRSEFQRMPTGADAGESAGNSFIGALSVLDPGGTPLIYVPHSFPFSFLISPSPFSWSPEALDNTPPLIGQLIPRAGRNDRFVENKGSALLPSLSRISPVINEPCLQPFLVSAKYPGWYWSTRKNEEEVGLIVTGHDSMGE</sequence>
<protein>
    <submittedName>
        <fullName evidence="2">Uncharacterized protein</fullName>
    </submittedName>
</protein>
<dbReference type="AlphaFoldDB" id="A0A409Y6D3"/>
<evidence type="ECO:0000313" key="2">
    <source>
        <dbReference type="EMBL" id="PPQ98596.1"/>
    </source>
</evidence>
<gene>
    <name evidence="2" type="ORF">CVT26_013778</name>
</gene>
<evidence type="ECO:0000313" key="3">
    <source>
        <dbReference type="Proteomes" id="UP000284706"/>
    </source>
</evidence>
<reference evidence="2 3" key="1">
    <citation type="journal article" date="2018" name="Evol. Lett.">
        <title>Horizontal gene cluster transfer increased hallucinogenic mushroom diversity.</title>
        <authorList>
            <person name="Reynolds H.T."/>
            <person name="Vijayakumar V."/>
            <person name="Gluck-Thaler E."/>
            <person name="Korotkin H.B."/>
            <person name="Matheny P.B."/>
            <person name="Slot J.C."/>
        </authorList>
    </citation>
    <scope>NUCLEOTIDE SEQUENCE [LARGE SCALE GENOMIC DNA]</scope>
    <source>
        <strain evidence="2 3">SRW20</strain>
    </source>
</reference>
<dbReference type="EMBL" id="NHYE01001105">
    <property type="protein sequence ID" value="PPQ98596.1"/>
    <property type="molecule type" value="Genomic_DNA"/>
</dbReference>
<keyword evidence="3" id="KW-1185">Reference proteome</keyword>
<organism evidence="2 3">
    <name type="scientific">Gymnopilus dilepis</name>
    <dbReference type="NCBI Taxonomy" id="231916"/>
    <lineage>
        <taxon>Eukaryota</taxon>
        <taxon>Fungi</taxon>
        <taxon>Dikarya</taxon>
        <taxon>Basidiomycota</taxon>
        <taxon>Agaricomycotina</taxon>
        <taxon>Agaricomycetes</taxon>
        <taxon>Agaricomycetidae</taxon>
        <taxon>Agaricales</taxon>
        <taxon>Agaricineae</taxon>
        <taxon>Hymenogastraceae</taxon>
        <taxon>Gymnopilus</taxon>
    </lineage>
</organism>
<accession>A0A409Y6D3</accession>
<dbReference type="InParanoid" id="A0A409Y6D3"/>
<feature type="compositionally biased region" description="Low complexity" evidence="1">
    <location>
        <begin position="1"/>
        <end position="14"/>
    </location>
</feature>
<proteinExistence type="predicted"/>
<name>A0A409Y6D3_9AGAR</name>
<feature type="region of interest" description="Disordered" evidence="1">
    <location>
        <begin position="1"/>
        <end position="24"/>
    </location>
</feature>
<comment type="caution">
    <text evidence="2">The sequence shown here is derived from an EMBL/GenBank/DDBJ whole genome shotgun (WGS) entry which is preliminary data.</text>
</comment>
<dbReference type="Proteomes" id="UP000284706">
    <property type="component" value="Unassembled WGS sequence"/>
</dbReference>